<organism evidence="1 2">
    <name type="scientific">Rhizobium etli bv. mimosae str. IE4771</name>
    <dbReference type="NCBI Taxonomy" id="1432050"/>
    <lineage>
        <taxon>Bacteria</taxon>
        <taxon>Pseudomonadati</taxon>
        <taxon>Pseudomonadota</taxon>
        <taxon>Alphaproteobacteria</taxon>
        <taxon>Hyphomicrobiales</taxon>
        <taxon>Rhizobiaceae</taxon>
        <taxon>Rhizobium/Agrobacterium group</taxon>
        <taxon>Rhizobium</taxon>
    </lineage>
</organism>
<accession>A0A060ICU8</accession>
<name>A0A060ICU8_RHIET</name>
<dbReference type="EMBL" id="CP006988">
    <property type="protein sequence ID" value="AIC29890.1"/>
    <property type="molecule type" value="Genomic_DNA"/>
</dbReference>
<evidence type="ECO:0000313" key="2">
    <source>
        <dbReference type="Proteomes" id="UP000027180"/>
    </source>
</evidence>
<sequence length="70" mass="8342">MRQIGYQRLCGLNERSIVAVHQFQPRMSYAWRQFLLYHMEPFRFSDTHRRLRAVAAEHDATMPAVSPHID</sequence>
<protein>
    <submittedName>
        <fullName evidence="1">Uncharacterized protein</fullName>
    </submittedName>
</protein>
<evidence type="ECO:0000313" key="1">
    <source>
        <dbReference type="EMBL" id="AIC29890.1"/>
    </source>
</evidence>
<proteinExistence type="predicted"/>
<dbReference type="Proteomes" id="UP000027180">
    <property type="component" value="Plasmid pRetIE4771b"/>
</dbReference>
<keyword evidence="1" id="KW-0614">Plasmid</keyword>
<dbReference type="AlphaFoldDB" id="A0A060ICU8"/>
<dbReference type="KEGG" id="rei:IE4771_PB00159"/>
<geneLocation type="plasmid" evidence="1 2">
    <name>pRetIE4771b</name>
</geneLocation>
<reference evidence="1 2" key="1">
    <citation type="submission" date="2013-12" db="EMBL/GenBank/DDBJ databases">
        <title>Complete genome sequence of Rhizobium etli bv. mimosae IE4771.</title>
        <authorList>
            <person name="Bustos P."/>
            <person name="Santamaria R.I."/>
            <person name="Lozano L."/>
            <person name="Ormeno-Orrillo E."/>
            <person name="Rogel M.A."/>
            <person name="Romero D."/>
            <person name="Cevallos M.A."/>
            <person name="Martinez-Romero E."/>
            <person name="Gonzalez V."/>
        </authorList>
    </citation>
    <scope>NUCLEOTIDE SEQUENCE [LARGE SCALE GENOMIC DNA]</scope>
    <source>
        <strain evidence="1 2">IE4771</strain>
        <plasmid evidence="2">Plasmid pRetIE4771b</plasmid>
    </source>
</reference>
<dbReference type="HOGENOM" id="CLU_2755048_0_0_5"/>
<gene>
    <name evidence="1" type="ORF">IE4771_PB00159</name>
</gene>